<gene>
    <name evidence="2" type="ORF">IFM89_006560</name>
</gene>
<reference evidence="2 3" key="1">
    <citation type="submission" date="2020-10" db="EMBL/GenBank/DDBJ databases">
        <title>The Coptis chinensis genome and diversification of protoberbering-type alkaloids.</title>
        <authorList>
            <person name="Wang B."/>
            <person name="Shu S."/>
            <person name="Song C."/>
            <person name="Liu Y."/>
        </authorList>
    </citation>
    <scope>NUCLEOTIDE SEQUENCE [LARGE SCALE GENOMIC DNA]</scope>
    <source>
        <strain evidence="2">HL-2020</strain>
        <tissue evidence="2">Leaf</tissue>
    </source>
</reference>
<name>A0A835M4J1_9MAGN</name>
<feature type="region of interest" description="Disordered" evidence="1">
    <location>
        <begin position="220"/>
        <end position="246"/>
    </location>
</feature>
<sequence length="298" mass="33273">MVNTKDEPDHSEIKKRAQNALNVHQRGDHSRAVSLIEKSLSKFKRYPNSCGDLYRVQAAIYKDLVDKCTVWHNKKNYVKNAVESERRNKIRRRTSGLKTSDANNRVPLQGTSEQDRSSIASDGQTVLGSARALGEDLGQQELKEEAVIPTLVPMLHGLKIKDLTLKQSCGEDVSSVDNTEAGSNSHIQKEIMRKPLCEAAQFDEDLEKQEEQSQLEMQEAAAVPTQDSSEKPVMYSSHSESRNPAVDWIPDGNDQLLLHGTAEQEQIEGDFLKYIAKVKNPAAWGGATEIQMACHVHK</sequence>
<evidence type="ECO:0000313" key="3">
    <source>
        <dbReference type="Proteomes" id="UP000631114"/>
    </source>
</evidence>
<dbReference type="Gene3D" id="3.90.70.80">
    <property type="match status" value="1"/>
</dbReference>
<organism evidence="2 3">
    <name type="scientific">Coptis chinensis</name>
    <dbReference type="NCBI Taxonomy" id="261450"/>
    <lineage>
        <taxon>Eukaryota</taxon>
        <taxon>Viridiplantae</taxon>
        <taxon>Streptophyta</taxon>
        <taxon>Embryophyta</taxon>
        <taxon>Tracheophyta</taxon>
        <taxon>Spermatophyta</taxon>
        <taxon>Magnoliopsida</taxon>
        <taxon>Ranunculales</taxon>
        <taxon>Ranunculaceae</taxon>
        <taxon>Coptidoideae</taxon>
        <taxon>Coptis</taxon>
    </lineage>
</organism>
<proteinExistence type="predicted"/>
<dbReference type="AlphaFoldDB" id="A0A835M4J1"/>
<comment type="caution">
    <text evidence="2">The sequence shown here is derived from an EMBL/GenBank/DDBJ whole genome shotgun (WGS) entry which is preliminary data.</text>
</comment>
<feature type="region of interest" description="Disordered" evidence="1">
    <location>
        <begin position="88"/>
        <end position="123"/>
    </location>
</feature>
<protein>
    <submittedName>
        <fullName evidence="2">Uncharacterized protein</fullName>
    </submittedName>
</protein>
<evidence type="ECO:0000256" key="1">
    <source>
        <dbReference type="SAM" id="MobiDB-lite"/>
    </source>
</evidence>
<accession>A0A835M4J1</accession>
<feature type="compositionally biased region" description="Polar residues" evidence="1">
    <location>
        <begin position="109"/>
        <end position="123"/>
    </location>
</feature>
<evidence type="ECO:0000313" key="2">
    <source>
        <dbReference type="EMBL" id="KAF9619373.1"/>
    </source>
</evidence>
<dbReference type="Proteomes" id="UP000631114">
    <property type="component" value="Unassembled WGS sequence"/>
</dbReference>
<dbReference type="EMBL" id="JADFTS010000002">
    <property type="protein sequence ID" value="KAF9619373.1"/>
    <property type="molecule type" value="Genomic_DNA"/>
</dbReference>
<keyword evidence="3" id="KW-1185">Reference proteome</keyword>